<feature type="transmembrane region" description="Helical" evidence="1">
    <location>
        <begin position="121"/>
        <end position="139"/>
    </location>
</feature>
<sequence>VSTIAVTAILAVLIIFAFTLGDPVESSLNERKDYYRDLSARVFGMVGYDEESKKEIVENVFSGDTRILRLYQRDKLLISRVTEEDWSLKYSSEDYFEVQNGGFTIFVSAVDINKNRAQNSMMIFAVIIVLVFGLMLIYTKHFVQTISDILFILLRGFKEKGYSLQVKIPKVYTDHEIFQLSVFYNDKFLPAKLKRLHKEKAKMKSQLSMDDLIKFKKK</sequence>
<proteinExistence type="predicted"/>
<comment type="caution">
    <text evidence="2">The sequence shown here is derived from an EMBL/GenBank/DDBJ whole genome shotgun (WGS) entry which is preliminary data.</text>
</comment>
<keyword evidence="1" id="KW-0812">Transmembrane</keyword>
<evidence type="ECO:0000256" key="1">
    <source>
        <dbReference type="SAM" id="Phobius"/>
    </source>
</evidence>
<dbReference type="EMBL" id="LAZR01043528">
    <property type="protein sequence ID" value="KKL06852.1"/>
    <property type="molecule type" value="Genomic_DNA"/>
</dbReference>
<gene>
    <name evidence="2" type="ORF">LCGC14_2591870</name>
</gene>
<organism evidence="2">
    <name type="scientific">marine sediment metagenome</name>
    <dbReference type="NCBI Taxonomy" id="412755"/>
    <lineage>
        <taxon>unclassified sequences</taxon>
        <taxon>metagenomes</taxon>
        <taxon>ecological metagenomes</taxon>
    </lineage>
</organism>
<protein>
    <submittedName>
        <fullName evidence="2">Uncharacterized protein</fullName>
    </submittedName>
</protein>
<keyword evidence="1" id="KW-1133">Transmembrane helix</keyword>
<dbReference type="AlphaFoldDB" id="A0A0F9AZB1"/>
<keyword evidence="1" id="KW-0472">Membrane</keyword>
<reference evidence="2" key="1">
    <citation type="journal article" date="2015" name="Nature">
        <title>Complex archaea that bridge the gap between prokaryotes and eukaryotes.</title>
        <authorList>
            <person name="Spang A."/>
            <person name="Saw J.H."/>
            <person name="Jorgensen S.L."/>
            <person name="Zaremba-Niedzwiedzka K."/>
            <person name="Martijn J."/>
            <person name="Lind A.E."/>
            <person name="van Eijk R."/>
            <person name="Schleper C."/>
            <person name="Guy L."/>
            <person name="Ettema T.J."/>
        </authorList>
    </citation>
    <scope>NUCLEOTIDE SEQUENCE</scope>
</reference>
<feature type="non-terminal residue" evidence="2">
    <location>
        <position position="1"/>
    </location>
</feature>
<accession>A0A0F9AZB1</accession>
<name>A0A0F9AZB1_9ZZZZ</name>
<evidence type="ECO:0000313" key="2">
    <source>
        <dbReference type="EMBL" id="KKL06852.1"/>
    </source>
</evidence>